<protein>
    <submittedName>
        <fullName evidence="2">Menaquinone-specific isochorismate synthase</fullName>
    </submittedName>
</protein>
<sequence length="194" mass="21487">MKRPSFGTVEWCPVTPQSFSVSSTINPLAQTQAAPFFEISRSTLSSRGVTPDTTATTRQCDDKTFIEVQGPELIRPKRRDDEPESKISARKSPRFSRTLAIPGYTGHIPNKDLEVCGGTFTVASIAAAAIGSRRQYDDTKLMDGRTHSPRFADQLGSHGRHLRSYRPWVRQAAGVSHSFERYSRAAGRPACFAR</sequence>
<comment type="caution">
    <text evidence="2">The sequence shown here is derived from an EMBL/GenBank/DDBJ whole genome shotgun (WGS) entry which is preliminary data.</text>
</comment>
<reference evidence="2 3" key="1">
    <citation type="submission" date="2024-02" db="EMBL/GenBank/DDBJ databases">
        <authorList>
            <person name="Chen Y."/>
            <person name="Shah S."/>
            <person name="Dougan E. K."/>
            <person name="Thang M."/>
            <person name="Chan C."/>
        </authorList>
    </citation>
    <scope>NUCLEOTIDE SEQUENCE [LARGE SCALE GENOMIC DNA]</scope>
</reference>
<accession>A0ABP0HPL5</accession>
<evidence type="ECO:0000256" key="1">
    <source>
        <dbReference type="SAM" id="MobiDB-lite"/>
    </source>
</evidence>
<proteinExistence type="predicted"/>
<dbReference type="Proteomes" id="UP001642464">
    <property type="component" value="Unassembled WGS sequence"/>
</dbReference>
<evidence type="ECO:0000313" key="3">
    <source>
        <dbReference type="Proteomes" id="UP001642464"/>
    </source>
</evidence>
<feature type="region of interest" description="Disordered" evidence="1">
    <location>
        <begin position="71"/>
        <end position="92"/>
    </location>
</feature>
<dbReference type="EMBL" id="CAXAMM010001492">
    <property type="protein sequence ID" value="CAK8992157.1"/>
    <property type="molecule type" value="Genomic_DNA"/>
</dbReference>
<feature type="compositionally biased region" description="Basic and acidic residues" evidence="1">
    <location>
        <begin position="74"/>
        <end position="87"/>
    </location>
</feature>
<keyword evidence="3" id="KW-1185">Reference proteome</keyword>
<organism evidence="2 3">
    <name type="scientific">Durusdinium trenchii</name>
    <dbReference type="NCBI Taxonomy" id="1381693"/>
    <lineage>
        <taxon>Eukaryota</taxon>
        <taxon>Sar</taxon>
        <taxon>Alveolata</taxon>
        <taxon>Dinophyceae</taxon>
        <taxon>Suessiales</taxon>
        <taxon>Symbiodiniaceae</taxon>
        <taxon>Durusdinium</taxon>
    </lineage>
</organism>
<gene>
    <name evidence="2" type="ORF">SCF082_LOCUS2972</name>
</gene>
<evidence type="ECO:0000313" key="2">
    <source>
        <dbReference type="EMBL" id="CAK8992157.1"/>
    </source>
</evidence>
<name>A0ABP0HPL5_9DINO</name>